<evidence type="ECO:0000256" key="1">
    <source>
        <dbReference type="SAM" id="MobiDB-lite"/>
    </source>
</evidence>
<dbReference type="EMBL" id="JABBWM010000038">
    <property type="protein sequence ID" value="KAG2105438.1"/>
    <property type="molecule type" value="Genomic_DNA"/>
</dbReference>
<gene>
    <name evidence="2" type="ORF">F5147DRAFT_654116</name>
</gene>
<comment type="caution">
    <text evidence="2">The sequence shown here is derived from an EMBL/GenBank/DDBJ whole genome shotgun (WGS) entry which is preliminary data.</text>
</comment>
<sequence>MCQKSKIQRTTGLQSKKEVYDTQVLKSSIRSKNGNDLDQRGSNSNKEGAGGRSWAWLDWEDVRDVLGTQTQTIQTDSFNLCEAKFQDLSKTSTVNHHASHVIFEPLSETSPVLSHSLQHLKLRPSFHVPPMSKLCLSFRIPPICHLPHVPSALYATFHSSHPAFHPLQNLLLLAPHSLSLFLHLVVAAATSSCIVFPTST</sequence>
<dbReference type="Proteomes" id="UP000823399">
    <property type="component" value="Unassembled WGS sequence"/>
</dbReference>
<name>A0A9P7JSJ7_9AGAM</name>
<proteinExistence type="predicted"/>
<dbReference type="GeneID" id="64696106"/>
<reference evidence="2" key="1">
    <citation type="journal article" date="2020" name="New Phytol.">
        <title>Comparative genomics reveals dynamic genome evolution in host specialist ectomycorrhizal fungi.</title>
        <authorList>
            <person name="Lofgren L.A."/>
            <person name="Nguyen N.H."/>
            <person name="Vilgalys R."/>
            <person name="Ruytinx J."/>
            <person name="Liao H.L."/>
            <person name="Branco S."/>
            <person name="Kuo A."/>
            <person name="LaButti K."/>
            <person name="Lipzen A."/>
            <person name="Andreopoulos W."/>
            <person name="Pangilinan J."/>
            <person name="Riley R."/>
            <person name="Hundley H."/>
            <person name="Na H."/>
            <person name="Barry K."/>
            <person name="Grigoriev I.V."/>
            <person name="Stajich J.E."/>
            <person name="Kennedy P.G."/>
        </authorList>
    </citation>
    <scope>NUCLEOTIDE SEQUENCE</scope>
    <source>
        <strain evidence="2">FC423</strain>
    </source>
</reference>
<accession>A0A9P7JSJ7</accession>
<dbReference type="AlphaFoldDB" id="A0A9P7JSJ7"/>
<feature type="region of interest" description="Disordered" evidence="1">
    <location>
        <begin position="30"/>
        <end position="51"/>
    </location>
</feature>
<organism evidence="2 3">
    <name type="scientific">Suillus discolor</name>
    <dbReference type="NCBI Taxonomy" id="1912936"/>
    <lineage>
        <taxon>Eukaryota</taxon>
        <taxon>Fungi</taxon>
        <taxon>Dikarya</taxon>
        <taxon>Basidiomycota</taxon>
        <taxon>Agaricomycotina</taxon>
        <taxon>Agaricomycetes</taxon>
        <taxon>Agaricomycetidae</taxon>
        <taxon>Boletales</taxon>
        <taxon>Suillineae</taxon>
        <taxon>Suillaceae</taxon>
        <taxon>Suillus</taxon>
    </lineage>
</organism>
<evidence type="ECO:0000313" key="3">
    <source>
        <dbReference type="Proteomes" id="UP000823399"/>
    </source>
</evidence>
<keyword evidence="3" id="KW-1185">Reference proteome</keyword>
<evidence type="ECO:0000313" key="2">
    <source>
        <dbReference type="EMBL" id="KAG2105438.1"/>
    </source>
</evidence>
<protein>
    <submittedName>
        <fullName evidence="2">Uncharacterized protein</fullName>
    </submittedName>
</protein>
<dbReference type="RefSeq" id="XP_041291192.1">
    <property type="nucleotide sequence ID" value="XM_041433847.1"/>
</dbReference>